<dbReference type="InterPro" id="IPR048449">
    <property type="entry name" value="YhfX-like_C"/>
</dbReference>
<dbReference type="RefSeq" id="WP_073007777.1">
    <property type="nucleotide sequence ID" value="NZ_FQZO01000004.1"/>
</dbReference>
<evidence type="ECO:0000313" key="4">
    <source>
        <dbReference type="Proteomes" id="UP000184080"/>
    </source>
</evidence>
<sequence>MFLDKTVRRNENIVKAAFELHQKGLIDPDTYVLDIDTLLENAKNIKNEADRYGIKLYYMTKQIGRNPMVAKELDKLGYEGAVVVDFKEAMGLIDNHINIGHVGHLVQIPANIIEDILKAKPKIITVYSVEKAKQISQAAQRLELTQNIMLRVLDEEDMLYPAQYGGFYINELLQKVSEIISLPNINITGITSFPCFLYDEEENNIIPTHNVVTLNKAKKLIEENFNIKLTEINMPSATSVVNMKGIALQGGTHGEPGHALTGTTPYHAYNDAEEIPCMVYVSEVSHNLKGESYCFGGGYYRRSHMENALVGKNFHEAIKVKVEEPSLESIDYHFTLKSNTNVGDTVVMAFRTQIFVTRSHVAIVKGISKNTPEVIGIYDSQGRKIK</sequence>
<name>A0A1M6IEW4_9CLOT</name>
<feature type="domain" description="YhfX-like C-terminal" evidence="2">
    <location>
        <begin position="279"/>
        <end position="374"/>
    </location>
</feature>
<proteinExistence type="predicted"/>
<reference evidence="3 4" key="1">
    <citation type="submission" date="2016-11" db="EMBL/GenBank/DDBJ databases">
        <authorList>
            <person name="Jaros S."/>
            <person name="Januszkiewicz K."/>
            <person name="Wedrychowicz H."/>
        </authorList>
    </citation>
    <scope>NUCLEOTIDE SEQUENCE [LARGE SCALE GENOMIC DNA]</scope>
    <source>
        <strain evidence="3 4">DSM 21864</strain>
    </source>
</reference>
<dbReference type="SUPFAM" id="SSF51419">
    <property type="entry name" value="PLP-binding barrel"/>
    <property type="match status" value="1"/>
</dbReference>
<feature type="domain" description="Alanine racemase N-terminal" evidence="1">
    <location>
        <begin position="34"/>
        <end position="265"/>
    </location>
</feature>
<dbReference type="InterPro" id="IPR029066">
    <property type="entry name" value="PLP-binding_barrel"/>
</dbReference>
<organism evidence="3 4">
    <name type="scientific">Clostridium amylolyticum</name>
    <dbReference type="NCBI Taxonomy" id="1121298"/>
    <lineage>
        <taxon>Bacteria</taxon>
        <taxon>Bacillati</taxon>
        <taxon>Bacillota</taxon>
        <taxon>Clostridia</taxon>
        <taxon>Eubacteriales</taxon>
        <taxon>Clostridiaceae</taxon>
        <taxon>Clostridium</taxon>
    </lineage>
</organism>
<dbReference type="EMBL" id="FQZO01000004">
    <property type="protein sequence ID" value="SHJ32992.1"/>
    <property type="molecule type" value="Genomic_DNA"/>
</dbReference>
<protein>
    <submittedName>
        <fullName evidence="3">Predicted amino acid racemase</fullName>
    </submittedName>
</protein>
<dbReference type="Gene3D" id="2.40.37.30">
    <property type="match status" value="2"/>
</dbReference>
<keyword evidence="4" id="KW-1185">Reference proteome</keyword>
<dbReference type="Proteomes" id="UP000184080">
    <property type="component" value="Unassembled WGS sequence"/>
</dbReference>
<dbReference type="CDD" id="cd06811">
    <property type="entry name" value="PLPDE_III_yhfX_like"/>
    <property type="match status" value="1"/>
</dbReference>
<dbReference type="InterPro" id="IPR001608">
    <property type="entry name" value="Ala_racemase_N"/>
</dbReference>
<dbReference type="Pfam" id="PF21279">
    <property type="entry name" value="YhfX-like_C"/>
    <property type="match status" value="1"/>
</dbReference>
<gene>
    <name evidence="3" type="ORF">SAMN05444401_2784</name>
</gene>
<evidence type="ECO:0000259" key="1">
    <source>
        <dbReference type="Pfam" id="PF01168"/>
    </source>
</evidence>
<evidence type="ECO:0000259" key="2">
    <source>
        <dbReference type="Pfam" id="PF21279"/>
    </source>
</evidence>
<dbReference type="OrthoDB" id="3189402at2"/>
<evidence type="ECO:0000313" key="3">
    <source>
        <dbReference type="EMBL" id="SHJ32992.1"/>
    </source>
</evidence>
<dbReference type="Pfam" id="PF01168">
    <property type="entry name" value="Ala_racemase_N"/>
    <property type="match status" value="1"/>
</dbReference>
<dbReference type="AlphaFoldDB" id="A0A1M6IEW4"/>
<dbReference type="STRING" id="1121298.SAMN05444401_2784"/>
<accession>A0A1M6IEW4</accession>